<dbReference type="Proteomes" id="UP000298663">
    <property type="component" value="Unassembled WGS sequence"/>
</dbReference>
<evidence type="ECO:0000256" key="1">
    <source>
        <dbReference type="SAM" id="Phobius"/>
    </source>
</evidence>
<reference evidence="2 3" key="1">
    <citation type="journal article" date="2015" name="Genome Biol.">
        <title>Comparative genomics of Steinernema reveals deeply conserved gene regulatory networks.</title>
        <authorList>
            <person name="Dillman A.R."/>
            <person name="Macchietto M."/>
            <person name="Porter C.F."/>
            <person name="Rogers A."/>
            <person name="Williams B."/>
            <person name="Antoshechkin I."/>
            <person name="Lee M.M."/>
            <person name="Goodwin Z."/>
            <person name="Lu X."/>
            <person name="Lewis E.E."/>
            <person name="Goodrich-Blair H."/>
            <person name="Stock S.P."/>
            <person name="Adams B.J."/>
            <person name="Sternberg P.W."/>
            <person name="Mortazavi A."/>
        </authorList>
    </citation>
    <scope>NUCLEOTIDE SEQUENCE [LARGE SCALE GENOMIC DNA]</scope>
    <source>
        <strain evidence="2 3">ALL</strain>
    </source>
</reference>
<reference evidence="2 3" key="2">
    <citation type="journal article" date="2019" name="G3 (Bethesda)">
        <title>Hybrid Assembly of the Genome of the Entomopathogenic Nematode Steinernema carpocapsae Identifies the X-Chromosome.</title>
        <authorList>
            <person name="Serra L."/>
            <person name="Macchietto M."/>
            <person name="Macias-Munoz A."/>
            <person name="McGill C.J."/>
            <person name="Rodriguez I.M."/>
            <person name="Rodriguez B."/>
            <person name="Murad R."/>
            <person name="Mortazavi A."/>
        </authorList>
    </citation>
    <scope>NUCLEOTIDE SEQUENCE [LARGE SCALE GENOMIC DNA]</scope>
    <source>
        <strain evidence="2 3">ALL</strain>
    </source>
</reference>
<evidence type="ECO:0000313" key="2">
    <source>
        <dbReference type="EMBL" id="TKR73087.1"/>
    </source>
</evidence>
<keyword evidence="1" id="KW-0812">Transmembrane</keyword>
<proteinExistence type="predicted"/>
<name>A0A4U5MTI7_STECR</name>
<gene>
    <name evidence="2" type="ORF">L596_020438</name>
</gene>
<dbReference type="OrthoDB" id="10423418at2759"/>
<sequence>MIAAPTATPSTSHAPEVVKVPLDKQLIQVPLTHGRYVRYFNANDVESSCFEEYDEAAHRRRCLRTTLELSIFVLLLILIVTAAAIGMTHKN</sequence>
<organism evidence="2 3">
    <name type="scientific">Steinernema carpocapsae</name>
    <name type="common">Entomopathogenic nematode</name>
    <dbReference type="NCBI Taxonomy" id="34508"/>
    <lineage>
        <taxon>Eukaryota</taxon>
        <taxon>Metazoa</taxon>
        <taxon>Ecdysozoa</taxon>
        <taxon>Nematoda</taxon>
        <taxon>Chromadorea</taxon>
        <taxon>Rhabditida</taxon>
        <taxon>Tylenchina</taxon>
        <taxon>Panagrolaimomorpha</taxon>
        <taxon>Strongyloidoidea</taxon>
        <taxon>Steinernematidae</taxon>
        <taxon>Steinernema</taxon>
    </lineage>
</organism>
<accession>A0A4U5MTI7</accession>
<protein>
    <submittedName>
        <fullName evidence="2">Uncharacterized protein</fullName>
    </submittedName>
</protein>
<keyword evidence="1" id="KW-0472">Membrane</keyword>
<comment type="caution">
    <text evidence="2">The sequence shown here is derived from an EMBL/GenBank/DDBJ whole genome shotgun (WGS) entry which is preliminary data.</text>
</comment>
<dbReference type="EMBL" id="AZBU02000006">
    <property type="protein sequence ID" value="TKR73087.1"/>
    <property type="molecule type" value="Genomic_DNA"/>
</dbReference>
<feature type="transmembrane region" description="Helical" evidence="1">
    <location>
        <begin position="69"/>
        <end position="88"/>
    </location>
</feature>
<keyword evidence="1" id="KW-1133">Transmembrane helix</keyword>
<evidence type="ECO:0000313" key="3">
    <source>
        <dbReference type="Proteomes" id="UP000298663"/>
    </source>
</evidence>
<dbReference type="AlphaFoldDB" id="A0A4U5MTI7"/>
<keyword evidence="3" id="KW-1185">Reference proteome</keyword>